<evidence type="ECO:0000313" key="2">
    <source>
        <dbReference type="EMBL" id="CDW76857.1"/>
    </source>
</evidence>
<feature type="compositionally biased region" description="Polar residues" evidence="1">
    <location>
        <begin position="44"/>
        <end position="58"/>
    </location>
</feature>
<feature type="compositionally biased region" description="Basic residues" evidence="1">
    <location>
        <begin position="66"/>
        <end position="77"/>
    </location>
</feature>
<feature type="region of interest" description="Disordered" evidence="1">
    <location>
        <begin position="40"/>
        <end position="82"/>
    </location>
</feature>
<proteinExistence type="predicted"/>
<accession>A0A078A3W9</accession>
<dbReference type="EMBL" id="CCKQ01005608">
    <property type="protein sequence ID" value="CDW76857.1"/>
    <property type="molecule type" value="Genomic_DNA"/>
</dbReference>
<protein>
    <submittedName>
        <fullName evidence="2">Uncharacterized protein</fullName>
    </submittedName>
</protein>
<sequence>MNESLNIPNLSMIDFRRNSIAYELSNDDYSADLAGALADSSYSNDQISRKQSTMTFGENNPDKIVQRRRRRKNRNRKGTQQPLVIQKPDLKNMFRSPQLTYQMKNSSKSHTITPQVKKFNAIAQGDSQFSIKEKSLQSKDLHTIHEEQEDGEERLKLELEEEFKQYLDFNENQQYQFTLPPPQLDLSPSKMDIASRLFSKHKRFSLHPQNSIEEFINQDKIECLEKEQEKQIESNCQRPRDKKYDKKINKDRESYQKEGNQNKCNNFNNKHLKYKFQTHKNQMKKVPQAPFINNQYLMQNVMKPVYEYTPNFQRLSANCLLRGYSQQSENKDSFTQSQYFYQNQLESPYILRENNFNDLGASMAFVIGSDSFLNDDSNLDICDQKTASEHKEDNNNNPFNLQQHQQQQHQQSNSGQSSSQQLDQIVNLDQIGFNQPYNNEDQLVRLPNKREQMIKEIEQQKRLISKLLKEIGEKDRILKDYQLKQQSNQILPIQ</sequence>
<name>A0A078A3W9_STYLE</name>
<feature type="compositionally biased region" description="Low complexity" evidence="1">
    <location>
        <begin position="402"/>
        <end position="421"/>
    </location>
</feature>
<keyword evidence="3" id="KW-1185">Reference proteome</keyword>
<dbReference type="Proteomes" id="UP000039865">
    <property type="component" value="Unassembled WGS sequence"/>
</dbReference>
<dbReference type="InParanoid" id="A0A078A3W9"/>
<dbReference type="AlphaFoldDB" id="A0A078A3W9"/>
<organism evidence="2 3">
    <name type="scientific">Stylonychia lemnae</name>
    <name type="common">Ciliate</name>
    <dbReference type="NCBI Taxonomy" id="5949"/>
    <lineage>
        <taxon>Eukaryota</taxon>
        <taxon>Sar</taxon>
        <taxon>Alveolata</taxon>
        <taxon>Ciliophora</taxon>
        <taxon>Intramacronucleata</taxon>
        <taxon>Spirotrichea</taxon>
        <taxon>Stichotrichia</taxon>
        <taxon>Sporadotrichida</taxon>
        <taxon>Oxytrichidae</taxon>
        <taxon>Stylonychinae</taxon>
        <taxon>Stylonychia</taxon>
    </lineage>
</organism>
<evidence type="ECO:0000313" key="3">
    <source>
        <dbReference type="Proteomes" id="UP000039865"/>
    </source>
</evidence>
<gene>
    <name evidence="2" type="primary">Contig4014.g4300</name>
    <name evidence="2" type="ORF">STYLEM_5822</name>
</gene>
<evidence type="ECO:0000256" key="1">
    <source>
        <dbReference type="SAM" id="MobiDB-lite"/>
    </source>
</evidence>
<feature type="region of interest" description="Disordered" evidence="1">
    <location>
        <begin position="388"/>
        <end position="421"/>
    </location>
</feature>
<reference evidence="2 3" key="1">
    <citation type="submission" date="2014-06" db="EMBL/GenBank/DDBJ databases">
        <authorList>
            <person name="Swart Estienne"/>
        </authorList>
    </citation>
    <scope>NUCLEOTIDE SEQUENCE [LARGE SCALE GENOMIC DNA]</scope>
    <source>
        <strain evidence="2 3">130c</strain>
    </source>
</reference>